<evidence type="ECO:0000313" key="1">
    <source>
        <dbReference type="EMBL" id="CAI9282640.1"/>
    </source>
</evidence>
<organism evidence="1 2">
    <name type="scientific">Lactuca saligna</name>
    <name type="common">Willowleaf lettuce</name>
    <dbReference type="NCBI Taxonomy" id="75948"/>
    <lineage>
        <taxon>Eukaryota</taxon>
        <taxon>Viridiplantae</taxon>
        <taxon>Streptophyta</taxon>
        <taxon>Embryophyta</taxon>
        <taxon>Tracheophyta</taxon>
        <taxon>Spermatophyta</taxon>
        <taxon>Magnoliopsida</taxon>
        <taxon>eudicotyledons</taxon>
        <taxon>Gunneridae</taxon>
        <taxon>Pentapetalae</taxon>
        <taxon>asterids</taxon>
        <taxon>campanulids</taxon>
        <taxon>Asterales</taxon>
        <taxon>Asteraceae</taxon>
        <taxon>Cichorioideae</taxon>
        <taxon>Cichorieae</taxon>
        <taxon>Lactucinae</taxon>
        <taxon>Lactuca</taxon>
    </lineage>
</organism>
<dbReference type="Proteomes" id="UP001177003">
    <property type="component" value="Chromosome 4"/>
</dbReference>
<dbReference type="EMBL" id="OX465080">
    <property type="protein sequence ID" value="CAI9282640.1"/>
    <property type="molecule type" value="Genomic_DNA"/>
</dbReference>
<reference evidence="1" key="1">
    <citation type="submission" date="2023-04" db="EMBL/GenBank/DDBJ databases">
        <authorList>
            <person name="Vijverberg K."/>
            <person name="Xiong W."/>
            <person name="Schranz E."/>
        </authorList>
    </citation>
    <scope>NUCLEOTIDE SEQUENCE</scope>
</reference>
<evidence type="ECO:0008006" key="3">
    <source>
        <dbReference type="Google" id="ProtNLM"/>
    </source>
</evidence>
<gene>
    <name evidence="1" type="ORF">LSALG_LOCUS22271</name>
</gene>
<keyword evidence="2" id="KW-1185">Reference proteome</keyword>
<accession>A0AA36E5U7</accession>
<evidence type="ECO:0000313" key="2">
    <source>
        <dbReference type="Proteomes" id="UP001177003"/>
    </source>
</evidence>
<proteinExistence type="predicted"/>
<name>A0AA36E5U7_LACSI</name>
<sequence>MNANDPNFTSFYVSNLPSDANRKCCRGSILSWVLWPTSTSSEGGMFRALSLLSFGSQTSWILSRLKEVSRPKEIHVAAIPVNLAPRDSRSFSDVLKGKVGMTATYPPLAPVINLSSINEIEDCADKSILVREAKDFHILCNFPSLFALEGFDVLECKYLEGMQVVVKFKSCRAAEIFKANQNIWQKWFLRMEVIGMKAIRYKSVMWIKITGVPILAWDESNFSSIAGFFGKFLVNTCS</sequence>
<dbReference type="AlphaFoldDB" id="A0AA36E5U7"/>
<protein>
    <recommendedName>
        <fullName evidence="3">DUF4283 domain-containing protein</fullName>
    </recommendedName>
</protein>